<protein>
    <submittedName>
        <fullName evidence="1">Uncharacterized protein</fullName>
    </submittedName>
</protein>
<proteinExistence type="predicted"/>
<name>A0A7H9HWZ0_9SACH</name>
<dbReference type="OrthoDB" id="4066296at2759"/>
<accession>A0A7H9HWZ0</accession>
<dbReference type="AlphaFoldDB" id="A0A7H9HWZ0"/>
<gene>
    <name evidence="1" type="ORF">HG537_0G01150</name>
</gene>
<keyword evidence="2" id="KW-1185">Reference proteome</keyword>
<reference evidence="1 2" key="1">
    <citation type="submission" date="2020-06" db="EMBL/GenBank/DDBJ databases">
        <title>The yeast mating-type switching endonuclease HO is a domesticated member of an unorthodox homing genetic element family.</title>
        <authorList>
            <person name="Coughlan A.Y."/>
            <person name="Lombardi L."/>
            <person name="Braun-Galleani S."/>
            <person name="Martos A.R."/>
            <person name="Galeote V."/>
            <person name="Bigey F."/>
            <person name="Dequin S."/>
            <person name="Byrne K.P."/>
            <person name="Wolfe K.H."/>
        </authorList>
    </citation>
    <scope>NUCLEOTIDE SEQUENCE [LARGE SCALE GENOMIC DNA]</scope>
    <source>
        <strain evidence="1 2">CBS2947</strain>
    </source>
</reference>
<evidence type="ECO:0000313" key="2">
    <source>
        <dbReference type="Proteomes" id="UP000510647"/>
    </source>
</evidence>
<organism evidence="1 2">
    <name type="scientific">Torulaspora globosa</name>
    <dbReference type="NCBI Taxonomy" id="48254"/>
    <lineage>
        <taxon>Eukaryota</taxon>
        <taxon>Fungi</taxon>
        <taxon>Dikarya</taxon>
        <taxon>Ascomycota</taxon>
        <taxon>Saccharomycotina</taxon>
        <taxon>Saccharomycetes</taxon>
        <taxon>Saccharomycetales</taxon>
        <taxon>Saccharomycetaceae</taxon>
        <taxon>Torulaspora</taxon>
    </lineage>
</organism>
<dbReference type="Proteomes" id="UP000510647">
    <property type="component" value="Chromosome 7"/>
</dbReference>
<evidence type="ECO:0000313" key="1">
    <source>
        <dbReference type="EMBL" id="QLQ81861.1"/>
    </source>
</evidence>
<dbReference type="EMBL" id="CP059273">
    <property type="protein sequence ID" value="QLQ81861.1"/>
    <property type="molecule type" value="Genomic_DNA"/>
</dbReference>
<sequence length="77" mass="8935">MDIDKLTIRDDQPLANSTTITREVRSESSDEDTITMFDVANRIELALKELESKFQDTDRQFETSLSALEDKISHWNE</sequence>